<organism evidence="8 9">
    <name type="scientific">Thiohalobacter thiocyanaticus</name>
    <dbReference type="NCBI Taxonomy" id="585455"/>
    <lineage>
        <taxon>Bacteria</taxon>
        <taxon>Pseudomonadati</taxon>
        <taxon>Pseudomonadota</taxon>
        <taxon>Gammaproteobacteria</taxon>
        <taxon>Thiohalobacterales</taxon>
        <taxon>Thiohalobacteraceae</taxon>
        <taxon>Thiohalobacter</taxon>
    </lineage>
</organism>
<keyword evidence="3 7" id="KW-0812">Transmembrane</keyword>
<dbReference type="OrthoDB" id="7061211at2"/>
<sequence>MRWLLLILALIFLGLQYKLWVGEGSLAEVWHLRGAVEQQRKENENLRERNRALDAEVRDLKQGLDAVEERARSELGMIRDGETFYQVIEPDKNNASDD</sequence>
<dbReference type="RefSeq" id="WP_125182600.1">
    <property type="nucleotide sequence ID" value="NZ_QZMU01000002.1"/>
</dbReference>
<evidence type="ECO:0000256" key="4">
    <source>
        <dbReference type="ARBA" id="ARBA00022989"/>
    </source>
</evidence>
<dbReference type="HAMAP" id="MF_00599">
    <property type="entry name" value="FtsB"/>
    <property type="match status" value="1"/>
</dbReference>
<reference evidence="8 9" key="1">
    <citation type="journal article" date="2010" name="Int. J. Syst. Evol. Microbiol.">
        <title>Thiohalobacter thiocyanaticus gen. nov., sp. nov., a moderately halophilic, sulfur-oxidizing gammaproteobacterium from hypersaline lakes, that utilizes thiocyanate.</title>
        <authorList>
            <person name="Sorokin D.Y."/>
            <person name="Kovaleva O.L."/>
            <person name="Tourova T.P."/>
            <person name="Muyzer G."/>
        </authorList>
    </citation>
    <scope>NUCLEOTIDE SEQUENCE [LARGE SCALE GENOMIC DNA]</scope>
    <source>
        <strain evidence="8 9">Hrh1</strain>
    </source>
</reference>
<evidence type="ECO:0000256" key="6">
    <source>
        <dbReference type="ARBA" id="ARBA00023306"/>
    </source>
</evidence>
<dbReference type="NCBIfam" id="NF002058">
    <property type="entry name" value="PRK00888.1"/>
    <property type="match status" value="1"/>
</dbReference>
<keyword evidence="6 7" id="KW-0131">Cell cycle</keyword>
<dbReference type="InterPro" id="IPR007060">
    <property type="entry name" value="FtsL/DivIC"/>
</dbReference>
<keyword evidence="7" id="KW-0175">Coiled coil</keyword>
<feature type="topological domain" description="Cytoplasmic" evidence="7">
    <location>
        <begin position="1"/>
        <end position="3"/>
    </location>
</feature>
<evidence type="ECO:0000313" key="8">
    <source>
        <dbReference type="EMBL" id="RRQ20038.1"/>
    </source>
</evidence>
<keyword evidence="4 7" id="KW-1133">Transmembrane helix</keyword>
<comment type="function">
    <text evidence="7">Essential cell division protein. May link together the upstream cell division proteins, which are predominantly cytoplasmic, with the downstream cell division proteins, which are predominantly periplasmic.</text>
</comment>
<evidence type="ECO:0000256" key="7">
    <source>
        <dbReference type="HAMAP-Rule" id="MF_00599"/>
    </source>
</evidence>
<name>A0A426QE53_9GAMM</name>
<dbReference type="EMBL" id="QZMU01000002">
    <property type="protein sequence ID" value="RRQ20038.1"/>
    <property type="molecule type" value="Genomic_DNA"/>
</dbReference>
<dbReference type="GO" id="GO:0005886">
    <property type="term" value="C:plasma membrane"/>
    <property type="evidence" value="ECO:0007669"/>
    <property type="project" value="UniProtKB-SubCell"/>
</dbReference>
<dbReference type="AlphaFoldDB" id="A0A426QE53"/>
<comment type="subcellular location">
    <subcellularLocation>
        <location evidence="7">Cell inner membrane</location>
        <topology evidence="7">Single-pass type II membrane protein</topology>
    </subcellularLocation>
    <text evidence="7">Localizes to the division septum.</text>
</comment>
<dbReference type="GO" id="GO:0032153">
    <property type="term" value="C:cell division site"/>
    <property type="evidence" value="ECO:0007669"/>
    <property type="project" value="UniProtKB-UniRule"/>
</dbReference>
<keyword evidence="9" id="KW-1185">Reference proteome</keyword>
<gene>
    <name evidence="7 8" type="primary">ftsB</name>
    <name evidence="8" type="ORF">D6C00_14870</name>
</gene>
<feature type="coiled-coil region" evidence="7">
    <location>
        <begin position="29"/>
        <end position="70"/>
    </location>
</feature>
<dbReference type="PANTHER" id="PTHR37485">
    <property type="entry name" value="CELL DIVISION PROTEIN FTSB"/>
    <property type="match status" value="1"/>
</dbReference>
<dbReference type="InterPro" id="IPR023081">
    <property type="entry name" value="Cell_div_FtsB"/>
</dbReference>
<evidence type="ECO:0000256" key="2">
    <source>
        <dbReference type="ARBA" id="ARBA00022618"/>
    </source>
</evidence>
<protein>
    <recommendedName>
        <fullName evidence="7">Cell division protein FtsB</fullName>
    </recommendedName>
</protein>
<evidence type="ECO:0000256" key="3">
    <source>
        <dbReference type="ARBA" id="ARBA00022692"/>
    </source>
</evidence>
<evidence type="ECO:0000256" key="1">
    <source>
        <dbReference type="ARBA" id="ARBA00022475"/>
    </source>
</evidence>
<evidence type="ECO:0000256" key="5">
    <source>
        <dbReference type="ARBA" id="ARBA00023136"/>
    </source>
</evidence>
<accession>A0A426QE53</accession>
<comment type="similarity">
    <text evidence="7">Belongs to the FtsB family.</text>
</comment>
<dbReference type="GO" id="GO:0030428">
    <property type="term" value="C:cell septum"/>
    <property type="evidence" value="ECO:0007669"/>
    <property type="project" value="TreeGrafter"/>
</dbReference>
<feature type="topological domain" description="Periplasmic" evidence="7">
    <location>
        <begin position="22"/>
        <end position="98"/>
    </location>
</feature>
<keyword evidence="7" id="KW-0997">Cell inner membrane</keyword>
<evidence type="ECO:0000313" key="9">
    <source>
        <dbReference type="Proteomes" id="UP000287798"/>
    </source>
</evidence>
<keyword evidence="1 7" id="KW-1003">Cell membrane</keyword>
<comment type="subunit">
    <text evidence="7">Part of a complex composed of FtsB, FtsL and FtsQ.</text>
</comment>
<keyword evidence="2 7" id="KW-0132">Cell division</keyword>
<dbReference type="Proteomes" id="UP000287798">
    <property type="component" value="Unassembled WGS sequence"/>
</dbReference>
<proteinExistence type="inferred from homology"/>
<dbReference type="GO" id="GO:0043093">
    <property type="term" value="P:FtsZ-dependent cytokinesis"/>
    <property type="evidence" value="ECO:0007669"/>
    <property type="project" value="UniProtKB-UniRule"/>
</dbReference>
<keyword evidence="5 7" id="KW-0472">Membrane</keyword>
<dbReference type="Pfam" id="PF04977">
    <property type="entry name" value="DivIC"/>
    <property type="match status" value="1"/>
</dbReference>
<comment type="caution">
    <text evidence="8">The sequence shown here is derived from an EMBL/GenBank/DDBJ whole genome shotgun (WGS) entry which is preliminary data.</text>
</comment>
<dbReference type="PANTHER" id="PTHR37485:SF1">
    <property type="entry name" value="CELL DIVISION PROTEIN FTSB"/>
    <property type="match status" value="1"/>
</dbReference>